<dbReference type="PANTHER" id="PTHR30024">
    <property type="entry name" value="ALIPHATIC SULFONATES-BINDING PROTEIN-RELATED"/>
    <property type="match status" value="1"/>
</dbReference>
<evidence type="ECO:0000259" key="5">
    <source>
        <dbReference type="Pfam" id="PF09084"/>
    </source>
</evidence>
<keyword evidence="3 4" id="KW-0732">Signal</keyword>
<evidence type="ECO:0000256" key="4">
    <source>
        <dbReference type="SAM" id="SignalP"/>
    </source>
</evidence>
<feature type="chain" id="PRO_5047528741" evidence="4">
    <location>
        <begin position="28"/>
        <end position="326"/>
    </location>
</feature>
<dbReference type="Proteomes" id="UP001299970">
    <property type="component" value="Unassembled WGS sequence"/>
</dbReference>
<dbReference type="Gene3D" id="3.40.190.10">
    <property type="entry name" value="Periplasmic binding protein-like II"/>
    <property type="match status" value="2"/>
</dbReference>
<accession>A0ABS9TPN9</accession>
<evidence type="ECO:0000256" key="1">
    <source>
        <dbReference type="ARBA" id="ARBA00004418"/>
    </source>
</evidence>
<sequence length="326" mass="33640">MTSHARRRNVAGALLAATVALSMTACGGSGSSAADANTMTVSYSQVVADQLPLWIADESGLFTAQGLKVTLTNLSGSDGFPALVSGQTQLASIGGSEMVSGAASGGEVNYLATLTPVFPYELFAKVTDPQQLKGKRIGVTSTSGSLYVATLEALKQIGLSPSDVQLTPLGSVTNVNNALVAGTIDAALSHPPATTQIEAAGYHSLVDLAKDKIPASNVGIAATTDYVKGHGDQIRRFLAAVQQAITREKSDEAYSTSVLSKHLNVTDPAALHETWQYYAQEALPDVPTPTVAQLQTSVTELAPSVPAVKSLDVAKIVNTSFVTPAG</sequence>
<dbReference type="PROSITE" id="PS51257">
    <property type="entry name" value="PROKAR_LIPOPROTEIN"/>
    <property type="match status" value="1"/>
</dbReference>
<protein>
    <submittedName>
        <fullName evidence="6">ABC transporter substrate-binding protein</fullName>
    </submittedName>
</protein>
<dbReference type="PANTHER" id="PTHR30024:SF47">
    <property type="entry name" value="TAURINE-BINDING PERIPLASMIC PROTEIN"/>
    <property type="match status" value="1"/>
</dbReference>
<dbReference type="SUPFAM" id="SSF53850">
    <property type="entry name" value="Periplasmic binding protein-like II"/>
    <property type="match status" value="1"/>
</dbReference>
<dbReference type="EMBL" id="JAKXMK010000030">
    <property type="protein sequence ID" value="MCH6170196.1"/>
    <property type="molecule type" value="Genomic_DNA"/>
</dbReference>
<comment type="similarity">
    <text evidence="2">Belongs to the bacterial solute-binding protein SsuA/TauA family.</text>
</comment>
<dbReference type="InterPro" id="IPR015168">
    <property type="entry name" value="SsuA/THI5"/>
</dbReference>
<keyword evidence="7" id="KW-1185">Reference proteome</keyword>
<evidence type="ECO:0000313" key="6">
    <source>
        <dbReference type="EMBL" id="MCH6170196.1"/>
    </source>
</evidence>
<organism evidence="6 7">
    <name type="scientific">Pseudonocardia alaniniphila</name>
    <dbReference type="NCBI Taxonomy" id="75291"/>
    <lineage>
        <taxon>Bacteria</taxon>
        <taxon>Bacillati</taxon>
        <taxon>Actinomycetota</taxon>
        <taxon>Actinomycetes</taxon>
        <taxon>Pseudonocardiales</taxon>
        <taxon>Pseudonocardiaceae</taxon>
        <taxon>Pseudonocardia</taxon>
    </lineage>
</organism>
<evidence type="ECO:0000256" key="2">
    <source>
        <dbReference type="ARBA" id="ARBA00010742"/>
    </source>
</evidence>
<evidence type="ECO:0000256" key="3">
    <source>
        <dbReference type="ARBA" id="ARBA00022729"/>
    </source>
</evidence>
<gene>
    <name evidence="6" type="ORF">MMF94_31225</name>
</gene>
<dbReference type="RefSeq" id="WP_241041005.1">
    <property type="nucleotide sequence ID" value="NZ_BAAAJF010000049.1"/>
</dbReference>
<evidence type="ECO:0000313" key="7">
    <source>
        <dbReference type="Proteomes" id="UP001299970"/>
    </source>
</evidence>
<proteinExistence type="inferred from homology"/>
<feature type="signal peptide" evidence="4">
    <location>
        <begin position="1"/>
        <end position="27"/>
    </location>
</feature>
<reference evidence="6 7" key="1">
    <citation type="submission" date="2022-03" db="EMBL/GenBank/DDBJ databases">
        <title>Pseudonocardia alaer sp. nov., a novel actinomycete isolated from reed forest soil.</title>
        <authorList>
            <person name="Wang L."/>
        </authorList>
    </citation>
    <scope>NUCLEOTIDE SEQUENCE [LARGE SCALE GENOMIC DNA]</scope>
    <source>
        <strain evidence="6 7">Y-16303</strain>
    </source>
</reference>
<comment type="subcellular location">
    <subcellularLocation>
        <location evidence="1">Periplasm</location>
    </subcellularLocation>
</comment>
<comment type="caution">
    <text evidence="6">The sequence shown here is derived from an EMBL/GenBank/DDBJ whole genome shotgun (WGS) entry which is preliminary data.</text>
</comment>
<dbReference type="Pfam" id="PF09084">
    <property type="entry name" value="NMT1"/>
    <property type="match status" value="1"/>
</dbReference>
<feature type="domain" description="SsuA/THI5-like" evidence="5">
    <location>
        <begin position="51"/>
        <end position="245"/>
    </location>
</feature>
<name>A0ABS9TPN9_9PSEU</name>